<proteinExistence type="inferred from homology"/>
<dbReference type="Gene3D" id="3.40.50.720">
    <property type="entry name" value="NAD(P)-binding Rossmann-like Domain"/>
    <property type="match status" value="1"/>
</dbReference>
<dbReference type="HOGENOM" id="CLU_010194_1_1_1"/>
<dbReference type="InterPro" id="IPR036291">
    <property type="entry name" value="NAD(P)-bd_dom_sf"/>
</dbReference>
<comment type="similarity">
    <text evidence="1">Belongs to the short-chain dehydrogenases/reductases (SDR) family.</text>
</comment>
<dbReference type="Proteomes" id="UP000015100">
    <property type="component" value="Unassembled WGS sequence"/>
</dbReference>
<reference evidence="5" key="2">
    <citation type="submission" date="2013-04" db="EMBL/GenBank/DDBJ databases">
        <title>Genomic mechanisms accounting for the adaptation to parasitism in nematode-trapping fungi.</title>
        <authorList>
            <person name="Ahren D.G."/>
        </authorList>
    </citation>
    <scope>NUCLEOTIDE SEQUENCE [LARGE SCALE GENOMIC DNA]</scope>
    <source>
        <strain evidence="5">CBS 200.50</strain>
    </source>
</reference>
<dbReference type="OMA" id="MTHTEPE"/>
<dbReference type="PANTHER" id="PTHR43008:SF13">
    <property type="entry name" value="L-XYLULOSE REDUCTASE-RELATED"/>
    <property type="match status" value="1"/>
</dbReference>
<keyword evidence="2" id="KW-0521">NADP</keyword>
<name>S8AHE1_DACHA</name>
<dbReference type="eggNOG" id="KOG0725">
    <property type="taxonomic scope" value="Eukaryota"/>
</dbReference>
<keyword evidence="5" id="KW-1185">Reference proteome</keyword>
<dbReference type="STRING" id="1284197.S8AHE1"/>
<evidence type="ECO:0000256" key="3">
    <source>
        <dbReference type="ARBA" id="ARBA00023002"/>
    </source>
</evidence>
<comment type="caution">
    <text evidence="4">The sequence shown here is derived from an EMBL/GenBank/DDBJ whole genome shotgun (WGS) entry which is preliminary data.</text>
</comment>
<dbReference type="PANTHER" id="PTHR43008">
    <property type="entry name" value="BENZIL REDUCTASE"/>
    <property type="match status" value="1"/>
</dbReference>
<keyword evidence="3" id="KW-0560">Oxidoreductase</keyword>
<protein>
    <submittedName>
        <fullName evidence="4">Uncharacterized protein</fullName>
    </submittedName>
</protein>
<organism evidence="4 5">
    <name type="scientific">Dactylellina haptotyla (strain CBS 200.50)</name>
    <name type="common">Nematode-trapping fungus</name>
    <name type="synonym">Monacrosporium haptotylum</name>
    <dbReference type="NCBI Taxonomy" id="1284197"/>
    <lineage>
        <taxon>Eukaryota</taxon>
        <taxon>Fungi</taxon>
        <taxon>Dikarya</taxon>
        <taxon>Ascomycota</taxon>
        <taxon>Pezizomycotina</taxon>
        <taxon>Orbiliomycetes</taxon>
        <taxon>Orbiliales</taxon>
        <taxon>Orbiliaceae</taxon>
        <taxon>Dactylellina</taxon>
    </lineage>
</organism>
<evidence type="ECO:0000256" key="2">
    <source>
        <dbReference type="ARBA" id="ARBA00022857"/>
    </source>
</evidence>
<dbReference type="GO" id="GO:0050664">
    <property type="term" value="F:oxidoreductase activity, acting on NAD(P)H, oxygen as acceptor"/>
    <property type="evidence" value="ECO:0007669"/>
    <property type="project" value="TreeGrafter"/>
</dbReference>
<dbReference type="FunFam" id="3.40.50.720:FF:000084">
    <property type="entry name" value="Short-chain dehydrogenase reductase"/>
    <property type="match status" value="1"/>
</dbReference>
<evidence type="ECO:0000256" key="1">
    <source>
        <dbReference type="ARBA" id="ARBA00006484"/>
    </source>
</evidence>
<dbReference type="InterPro" id="IPR002347">
    <property type="entry name" value="SDR_fam"/>
</dbReference>
<evidence type="ECO:0000313" key="4">
    <source>
        <dbReference type="EMBL" id="EPS42284.1"/>
    </source>
</evidence>
<dbReference type="OrthoDB" id="1888931at2759"/>
<accession>S8AHE1</accession>
<dbReference type="SUPFAM" id="SSF51735">
    <property type="entry name" value="NAD(P)-binding Rossmann-fold domains"/>
    <property type="match status" value="1"/>
</dbReference>
<evidence type="ECO:0000313" key="5">
    <source>
        <dbReference type="Proteomes" id="UP000015100"/>
    </source>
</evidence>
<dbReference type="GO" id="GO:0016616">
    <property type="term" value="F:oxidoreductase activity, acting on the CH-OH group of donors, NAD or NADP as acceptor"/>
    <property type="evidence" value="ECO:0007669"/>
    <property type="project" value="UniProtKB-ARBA"/>
</dbReference>
<dbReference type="EMBL" id="AQGS01000125">
    <property type="protein sequence ID" value="EPS42284.1"/>
    <property type="molecule type" value="Genomic_DNA"/>
</dbReference>
<dbReference type="Pfam" id="PF13561">
    <property type="entry name" value="adh_short_C2"/>
    <property type="match status" value="1"/>
</dbReference>
<gene>
    <name evidence="4" type="ORF">H072_3765</name>
</gene>
<dbReference type="PROSITE" id="PS00061">
    <property type="entry name" value="ADH_SHORT"/>
    <property type="match status" value="1"/>
</dbReference>
<dbReference type="InterPro" id="IPR020904">
    <property type="entry name" value="Sc_DH/Rdtase_CS"/>
</dbReference>
<reference evidence="4 5" key="1">
    <citation type="journal article" date="2013" name="PLoS Genet.">
        <title>Genomic mechanisms accounting for the adaptation to parasitism in nematode-trapping fungi.</title>
        <authorList>
            <person name="Meerupati T."/>
            <person name="Andersson K.M."/>
            <person name="Friman E."/>
            <person name="Kumar D."/>
            <person name="Tunlid A."/>
            <person name="Ahren D."/>
        </authorList>
    </citation>
    <scope>NUCLEOTIDE SEQUENCE [LARGE SCALE GENOMIC DNA]</scope>
    <source>
        <strain evidence="4 5">CBS 200.50</strain>
    </source>
</reference>
<sequence>MEALLLPGQKNGIYNDYNTQPPPDGTAVFDLLSLKGKTAIITGAGGGIGFAAAEAFAEAGANVAIWYNSNSAAVEKAAQLSEKHKVNCRAYKVDVTSEDEVKKAVDQGVRDLNGRLDVFVANAAIAWFSGRILDASTEDFVKILNSNLFSVYYAAKAAGLHFRRQKETEKDVFGQPLNNFTYGSFIVTSSASTVKQLHPQVGTPYSSTKGFLEQFVKGLALEWVTFARVNSVCPGYVTTEMLKTVPDEIRAVWRGQVPMGREGTVTECKGLYLYLATDASAFTTGTNVVIDGGYSLQ</sequence>
<dbReference type="PRINTS" id="PR00081">
    <property type="entry name" value="GDHRDH"/>
</dbReference>
<dbReference type="AlphaFoldDB" id="S8AHE1"/>